<keyword evidence="5 8" id="KW-0547">Nucleotide-binding</keyword>
<evidence type="ECO:0000256" key="1">
    <source>
        <dbReference type="ARBA" id="ARBA00009747"/>
    </source>
</evidence>
<comment type="catalytic activity">
    <reaction evidence="8">
        <text>L-tyrosyl-[protein] + UTP = O-(5'-uridylyl)-L-tyrosyl-[protein] + diphosphate</text>
        <dbReference type="Rhea" id="RHEA:83887"/>
        <dbReference type="Rhea" id="RHEA-COMP:10136"/>
        <dbReference type="Rhea" id="RHEA-COMP:20238"/>
        <dbReference type="ChEBI" id="CHEBI:33019"/>
        <dbReference type="ChEBI" id="CHEBI:46398"/>
        <dbReference type="ChEBI" id="CHEBI:46858"/>
        <dbReference type="ChEBI" id="CHEBI:90602"/>
    </reaction>
</comment>
<dbReference type="GO" id="GO:0070733">
    <property type="term" value="F:AMPylase activity"/>
    <property type="evidence" value="ECO:0007669"/>
    <property type="project" value="UniProtKB-EC"/>
</dbReference>
<dbReference type="InterPro" id="IPR003846">
    <property type="entry name" value="SelO"/>
</dbReference>
<dbReference type="EC" id="2.7.7.-" evidence="8"/>
<reference evidence="9 10" key="1">
    <citation type="submission" date="2015-07" db="EMBL/GenBank/DDBJ databases">
        <authorList>
            <person name="Noorani M."/>
        </authorList>
    </citation>
    <scope>NUCLEOTIDE SEQUENCE [LARGE SCALE GENOMIC DNA]</scope>
    <source>
        <strain evidence="9 10">CECT 5088</strain>
    </source>
</reference>
<dbReference type="OrthoDB" id="9776281at2"/>
<proteinExistence type="inferred from homology"/>
<feature type="binding site" evidence="8">
    <location>
        <position position="85"/>
    </location>
    <ligand>
        <name>ATP</name>
        <dbReference type="ChEBI" id="CHEBI:30616"/>
    </ligand>
</feature>
<feature type="binding site" evidence="8">
    <location>
        <position position="86"/>
    </location>
    <ligand>
        <name>ATP</name>
        <dbReference type="ChEBI" id="CHEBI:30616"/>
    </ligand>
</feature>
<protein>
    <recommendedName>
        <fullName evidence="8">Protein nucleotidyltransferase YdiU</fullName>
        <ecNumber evidence="8">2.7.7.-</ecNumber>
    </recommendedName>
    <alternativeName>
        <fullName evidence="8">Protein adenylyltransferase YdiU</fullName>
        <ecNumber evidence="8">2.7.7.108</ecNumber>
    </alternativeName>
    <alternativeName>
        <fullName evidence="8">Protein uridylyltransferase YdiU</fullName>
        <ecNumber evidence="8">2.7.7.-</ecNumber>
    </alternativeName>
</protein>
<feature type="binding site" evidence="8">
    <location>
        <position position="118"/>
    </location>
    <ligand>
        <name>ATP</name>
        <dbReference type="ChEBI" id="CHEBI:30616"/>
    </ligand>
</feature>
<keyword evidence="7 8" id="KW-0460">Magnesium</keyword>
<keyword evidence="6 8" id="KW-0067">ATP-binding</keyword>
<feature type="binding site" evidence="8">
    <location>
        <position position="251"/>
    </location>
    <ligand>
        <name>Mg(2+)</name>
        <dbReference type="ChEBI" id="CHEBI:18420"/>
    </ligand>
</feature>
<keyword evidence="8" id="KW-0464">Manganese</keyword>
<evidence type="ECO:0000256" key="8">
    <source>
        <dbReference type="HAMAP-Rule" id="MF_00692"/>
    </source>
</evidence>
<feature type="binding site" evidence="8">
    <location>
        <position position="176"/>
    </location>
    <ligand>
        <name>ATP</name>
        <dbReference type="ChEBI" id="CHEBI:30616"/>
    </ligand>
</feature>
<keyword evidence="4 8" id="KW-0479">Metal-binding</keyword>
<dbReference type="GO" id="GO:0000287">
    <property type="term" value="F:magnesium ion binding"/>
    <property type="evidence" value="ECO:0007669"/>
    <property type="project" value="UniProtKB-UniRule"/>
</dbReference>
<feature type="binding site" evidence="8">
    <location>
        <position position="169"/>
    </location>
    <ligand>
        <name>ATP</name>
        <dbReference type="ChEBI" id="CHEBI:30616"/>
    </ligand>
</feature>
<feature type="active site" description="Proton acceptor" evidence="8">
    <location>
        <position position="241"/>
    </location>
</feature>
<comment type="similarity">
    <text evidence="1 8">Belongs to the SELO family.</text>
</comment>
<dbReference type="AlphaFoldDB" id="A0A0M6XU65"/>
<dbReference type="NCBIfam" id="NF000658">
    <property type="entry name" value="PRK00029.1"/>
    <property type="match status" value="1"/>
</dbReference>
<feature type="binding site" evidence="8">
    <location>
        <position position="251"/>
    </location>
    <ligand>
        <name>ATP</name>
        <dbReference type="ChEBI" id="CHEBI:30616"/>
    </ligand>
</feature>
<dbReference type="EMBL" id="CXPG01000021">
    <property type="protein sequence ID" value="CTQ34147.1"/>
    <property type="molecule type" value="Genomic_DNA"/>
</dbReference>
<dbReference type="Proteomes" id="UP000048908">
    <property type="component" value="Unassembled WGS sequence"/>
</dbReference>
<keyword evidence="2 8" id="KW-0808">Transferase</keyword>
<feature type="binding site" evidence="8">
    <location>
        <position position="117"/>
    </location>
    <ligand>
        <name>ATP</name>
        <dbReference type="ChEBI" id="CHEBI:30616"/>
    </ligand>
</feature>
<evidence type="ECO:0000313" key="9">
    <source>
        <dbReference type="EMBL" id="CTQ34147.1"/>
    </source>
</evidence>
<evidence type="ECO:0000256" key="7">
    <source>
        <dbReference type="ARBA" id="ARBA00022842"/>
    </source>
</evidence>
<dbReference type="GO" id="GO:0030145">
    <property type="term" value="F:manganese ion binding"/>
    <property type="evidence" value="ECO:0007669"/>
    <property type="project" value="UniProtKB-UniRule"/>
</dbReference>
<dbReference type="PANTHER" id="PTHR32057:SF14">
    <property type="entry name" value="PROTEIN ADENYLYLTRANSFERASE SELO, MITOCHONDRIAL"/>
    <property type="match status" value="1"/>
</dbReference>
<comment type="function">
    <text evidence="8">Nucleotidyltransferase involved in the post-translational modification of proteins. It can catalyze the addition of adenosine monophosphate (AMP) or uridine monophosphate (UMP) to a protein, resulting in modifications known as AMPylation and UMPylation.</text>
</comment>
<feature type="binding site" evidence="8">
    <location>
        <position position="105"/>
    </location>
    <ligand>
        <name>ATP</name>
        <dbReference type="ChEBI" id="CHEBI:30616"/>
    </ligand>
</feature>
<dbReference type="GO" id="GO:0005524">
    <property type="term" value="F:ATP binding"/>
    <property type="evidence" value="ECO:0007669"/>
    <property type="project" value="UniProtKB-UniRule"/>
</dbReference>
<comment type="catalytic activity">
    <reaction evidence="8">
        <text>L-histidyl-[protein] + UTP = N(tele)-(5'-uridylyl)-L-histidyl-[protein] + diphosphate</text>
        <dbReference type="Rhea" id="RHEA:83891"/>
        <dbReference type="Rhea" id="RHEA-COMP:9745"/>
        <dbReference type="Rhea" id="RHEA-COMP:20239"/>
        <dbReference type="ChEBI" id="CHEBI:29979"/>
        <dbReference type="ChEBI" id="CHEBI:33019"/>
        <dbReference type="ChEBI" id="CHEBI:46398"/>
        <dbReference type="ChEBI" id="CHEBI:233474"/>
    </reaction>
</comment>
<keyword evidence="10" id="KW-1185">Reference proteome</keyword>
<comment type="catalytic activity">
    <reaction evidence="8">
        <text>L-tyrosyl-[protein] + ATP = O-(5'-adenylyl)-L-tyrosyl-[protein] + diphosphate</text>
        <dbReference type="Rhea" id="RHEA:54288"/>
        <dbReference type="Rhea" id="RHEA-COMP:10136"/>
        <dbReference type="Rhea" id="RHEA-COMP:13846"/>
        <dbReference type="ChEBI" id="CHEBI:30616"/>
        <dbReference type="ChEBI" id="CHEBI:33019"/>
        <dbReference type="ChEBI" id="CHEBI:46858"/>
        <dbReference type="ChEBI" id="CHEBI:83624"/>
        <dbReference type="EC" id="2.7.7.108"/>
    </reaction>
</comment>
<dbReference type="RefSeq" id="WP_055683531.1">
    <property type="nucleotide sequence ID" value="NZ_CXPG01000021.1"/>
</dbReference>
<evidence type="ECO:0000256" key="4">
    <source>
        <dbReference type="ARBA" id="ARBA00022723"/>
    </source>
</evidence>
<evidence type="ECO:0000256" key="2">
    <source>
        <dbReference type="ARBA" id="ARBA00022679"/>
    </source>
</evidence>
<evidence type="ECO:0000256" key="5">
    <source>
        <dbReference type="ARBA" id="ARBA00022741"/>
    </source>
</evidence>
<dbReference type="EC" id="2.7.7.108" evidence="8"/>
<gene>
    <name evidence="8" type="primary">ydiU</name>
    <name evidence="8" type="synonym">selO</name>
    <name evidence="9" type="ORF">JAN5088_02940</name>
</gene>
<evidence type="ECO:0000256" key="6">
    <source>
        <dbReference type="ARBA" id="ARBA00022840"/>
    </source>
</evidence>
<feature type="binding site" evidence="8">
    <location>
        <position position="83"/>
    </location>
    <ligand>
        <name>ATP</name>
        <dbReference type="ChEBI" id="CHEBI:30616"/>
    </ligand>
</feature>
<dbReference type="Pfam" id="PF02696">
    <property type="entry name" value="SelO"/>
    <property type="match status" value="1"/>
</dbReference>
<comment type="catalytic activity">
    <reaction evidence="8">
        <text>L-threonyl-[protein] + ATP = 3-O-(5'-adenylyl)-L-threonyl-[protein] + diphosphate</text>
        <dbReference type="Rhea" id="RHEA:54292"/>
        <dbReference type="Rhea" id="RHEA-COMP:11060"/>
        <dbReference type="Rhea" id="RHEA-COMP:13847"/>
        <dbReference type="ChEBI" id="CHEBI:30013"/>
        <dbReference type="ChEBI" id="CHEBI:30616"/>
        <dbReference type="ChEBI" id="CHEBI:33019"/>
        <dbReference type="ChEBI" id="CHEBI:138113"/>
        <dbReference type="EC" id="2.7.7.108"/>
    </reaction>
</comment>
<comment type="cofactor">
    <cofactor evidence="8">
        <name>Mg(2+)</name>
        <dbReference type="ChEBI" id="CHEBI:18420"/>
    </cofactor>
    <cofactor evidence="8">
        <name>Mn(2+)</name>
        <dbReference type="ChEBI" id="CHEBI:29035"/>
    </cofactor>
</comment>
<keyword evidence="3 8" id="KW-0548">Nucleotidyltransferase</keyword>
<name>A0A0M6XU65_9RHOB</name>
<dbReference type="HAMAP" id="MF_00692">
    <property type="entry name" value="SelO"/>
    <property type="match status" value="1"/>
</dbReference>
<organism evidence="9 10">
    <name type="scientific">Jannaschia rubra</name>
    <dbReference type="NCBI Taxonomy" id="282197"/>
    <lineage>
        <taxon>Bacteria</taxon>
        <taxon>Pseudomonadati</taxon>
        <taxon>Pseudomonadota</taxon>
        <taxon>Alphaproteobacteria</taxon>
        <taxon>Rhodobacterales</taxon>
        <taxon>Roseobacteraceae</taxon>
        <taxon>Jannaschia</taxon>
    </lineage>
</organism>
<evidence type="ECO:0000313" key="10">
    <source>
        <dbReference type="Proteomes" id="UP000048908"/>
    </source>
</evidence>
<feature type="binding site" evidence="8">
    <location>
        <position position="242"/>
    </location>
    <ligand>
        <name>Mg(2+)</name>
        <dbReference type="ChEBI" id="CHEBI:18420"/>
    </ligand>
</feature>
<evidence type="ECO:0000256" key="3">
    <source>
        <dbReference type="ARBA" id="ARBA00022695"/>
    </source>
</evidence>
<comment type="catalytic activity">
    <reaction evidence="8">
        <text>L-seryl-[protein] + UTP = O-(5'-uridylyl)-L-seryl-[protein] + diphosphate</text>
        <dbReference type="Rhea" id="RHEA:64604"/>
        <dbReference type="Rhea" id="RHEA-COMP:9863"/>
        <dbReference type="Rhea" id="RHEA-COMP:16635"/>
        <dbReference type="ChEBI" id="CHEBI:29999"/>
        <dbReference type="ChEBI" id="CHEBI:33019"/>
        <dbReference type="ChEBI" id="CHEBI:46398"/>
        <dbReference type="ChEBI" id="CHEBI:156051"/>
    </reaction>
</comment>
<dbReference type="STRING" id="282197.SAMN04488517_103197"/>
<accession>A0A0M6XU65</accession>
<comment type="catalytic activity">
    <reaction evidence="8">
        <text>L-seryl-[protein] + ATP = 3-O-(5'-adenylyl)-L-seryl-[protein] + diphosphate</text>
        <dbReference type="Rhea" id="RHEA:58120"/>
        <dbReference type="Rhea" id="RHEA-COMP:9863"/>
        <dbReference type="Rhea" id="RHEA-COMP:15073"/>
        <dbReference type="ChEBI" id="CHEBI:29999"/>
        <dbReference type="ChEBI" id="CHEBI:30616"/>
        <dbReference type="ChEBI" id="CHEBI:33019"/>
        <dbReference type="ChEBI" id="CHEBI:142516"/>
        <dbReference type="EC" id="2.7.7.108"/>
    </reaction>
</comment>
<sequence>MFTFDNTYARLPDRFFTRMAPTPVADPGWVALNDGLARDLGLDPDQLRGALDVFAGNRVPEGAEPLAQLYAGHQFGGWSPQLGDGRAILLGEHVGPHGRVDVQLKGSGPTPYSRMGDGRSALGPVIREYIVSEAMHALGVPTTRALAAVTTGETVLRQEGQMPGGILTRIAASHIRVGTFQVFAARGDEEALHLLLDHAIARHASDAEGPMGLLRHVMAAQARLVAAWLGLGFVHGVMNTDNMTISGQTIDYGPCAFLETWHPDTVFSSIDQMGRYAWSRQPDIALWNLAQLATALLPLMGDRDAAVVEATAVLEEFHGFYDRAWHDVMAAKIGLDDMKIGLELLDIMREGEGDFTNTFRALTVAPETARDQVMCRDRFDDWFARWQAMDPDRAAMARANPAVIPRNHRVEQAIAAAYKGDFGPFHALNAVLADPWTETEENAPYRTPAAAHERVTRTFCGT</sequence>
<dbReference type="PANTHER" id="PTHR32057">
    <property type="entry name" value="PROTEIN ADENYLYLTRANSFERASE SELO, MITOCHONDRIAL"/>
    <property type="match status" value="1"/>
</dbReference>